<evidence type="ECO:0000256" key="7">
    <source>
        <dbReference type="SAM" id="MobiDB-lite"/>
    </source>
</evidence>
<dbReference type="OMA" id="HPPIDAI"/>
<dbReference type="RefSeq" id="XP_055862735.1">
    <property type="nucleotide sequence ID" value="XM_056006760.1"/>
</dbReference>
<dbReference type="InterPro" id="IPR020987">
    <property type="entry name" value="Centromere_Cenp-M"/>
</dbReference>
<evidence type="ECO:0000256" key="1">
    <source>
        <dbReference type="ARBA" id="ARBA00004123"/>
    </source>
</evidence>
<organism evidence="8 9">
    <name type="scientific">Biomphalaria glabrata</name>
    <name type="common">Bloodfluke planorb</name>
    <name type="synonym">Freshwater snail</name>
    <dbReference type="NCBI Taxonomy" id="6526"/>
    <lineage>
        <taxon>Eukaryota</taxon>
        <taxon>Metazoa</taxon>
        <taxon>Spiralia</taxon>
        <taxon>Lophotrochozoa</taxon>
        <taxon>Mollusca</taxon>
        <taxon>Gastropoda</taxon>
        <taxon>Heterobranchia</taxon>
        <taxon>Euthyneura</taxon>
        <taxon>Panpulmonata</taxon>
        <taxon>Hygrophila</taxon>
        <taxon>Lymnaeoidea</taxon>
        <taxon>Planorbidae</taxon>
        <taxon>Biomphalaria</taxon>
    </lineage>
</organism>
<dbReference type="RefSeq" id="XP_055862738.1">
    <property type="nucleotide sequence ID" value="XM_056006763.1"/>
</dbReference>
<protein>
    <recommendedName>
        <fullName evidence="3">Centromere protein M</fullName>
    </recommendedName>
</protein>
<dbReference type="Gene3D" id="3.40.50.300">
    <property type="entry name" value="P-loop containing nucleotide triphosphate hydrolases"/>
    <property type="match status" value="1"/>
</dbReference>
<sequence length="203" mass="22919">MDERSSVENSNASSTNENRPDQVVPKIVRPYHALRNLHGHRTVLVVASETTLNIPDDLKTFTEGENGVSVHFTKKLPLANSRHPPIDVIVLVYKVFHKDSFQTIKDSLPYIDIQYMIGKCFILVTSDSKFCRTDVAEIEDFAGAYCLPIHFVLKEKDREGVQRLQIPSNLMALYCPRSGKDTNSLLANATLVRSARWCTLSEK</sequence>
<evidence type="ECO:0000256" key="4">
    <source>
        <dbReference type="ARBA" id="ARBA00022454"/>
    </source>
</evidence>
<dbReference type="RefSeq" id="XP_055862736.1">
    <property type="nucleotide sequence ID" value="XM_056006761.1"/>
</dbReference>
<comment type="subcellular location">
    <subcellularLocation>
        <location evidence="2">Chromosome</location>
        <location evidence="2">Centromere</location>
    </subcellularLocation>
    <subcellularLocation>
        <location evidence="1">Nucleus</location>
    </subcellularLocation>
</comment>
<dbReference type="RefSeq" id="XP_055862739.1">
    <property type="nucleotide sequence ID" value="XM_056006764.1"/>
</dbReference>
<dbReference type="RefSeq" id="XP_055862733.1">
    <property type="nucleotide sequence ID" value="XM_056006758.1"/>
</dbReference>
<dbReference type="GO" id="GO:0000775">
    <property type="term" value="C:chromosome, centromeric region"/>
    <property type="evidence" value="ECO:0007669"/>
    <property type="project" value="UniProtKB-SubCell"/>
</dbReference>
<evidence type="ECO:0000313" key="14">
    <source>
        <dbReference type="RefSeq" id="XP_055862738.1"/>
    </source>
</evidence>
<reference evidence="9 10" key="1">
    <citation type="submission" date="2025-04" db="UniProtKB">
        <authorList>
            <consortium name="RefSeq"/>
        </authorList>
    </citation>
    <scope>IDENTIFICATION</scope>
</reference>
<gene>
    <name evidence="9 10 11 12 13 14 15" type="primary">LOC129922122</name>
</gene>
<keyword evidence="5" id="KW-0539">Nucleus</keyword>
<dbReference type="RefSeq" id="XP_055862734.1">
    <property type="nucleotide sequence ID" value="XM_056006759.1"/>
</dbReference>
<evidence type="ECO:0000256" key="3">
    <source>
        <dbReference type="ARBA" id="ARBA00016382"/>
    </source>
</evidence>
<dbReference type="PANTHER" id="PTHR34436:SF1">
    <property type="entry name" value="CENTROMERE PROTEIN M"/>
    <property type="match status" value="1"/>
</dbReference>
<feature type="compositionally biased region" description="Polar residues" evidence="7">
    <location>
        <begin position="7"/>
        <end position="17"/>
    </location>
</feature>
<evidence type="ECO:0000313" key="9">
    <source>
        <dbReference type="RefSeq" id="XP_055862733.1"/>
    </source>
</evidence>
<dbReference type="OrthoDB" id="2386686at2759"/>
<evidence type="ECO:0000313" key="11">
    <source>
        <dbReference type="RefSeq" id="XP_055862735.1"/>
    </source>
</evidence>
<evidence type="ECO:0000256" key="2">
    <source>
        <dbReference type="ARBA" id="ARBA00004584"/>
    </source>
</evidence>
<keyword evidence="8" id="KW-1185">Reference proteome</keyword>
<dbReference type="InterPro" id="IPR027417">
    <property type="entry name" value="P-loop_NTPase"/>
</dbReference>
<proteinExistence type="predicted"/>
<keyword evidence="6" id="KW-0137">Centromere</keyword>
<evidence type="ECO:0000256" key="6">
    <source>
        <dbReference type="ARBA" id="ARBA00023328"/>
    </source>
</evidence>
<keyword evidence="4" id="KW-0158">Chromosome</keyword>
<dbReference type="Proteomes" id="UP001165740">
    <property type="component" value="Chromosome 12"/>
</dbReference>
<evidence type="ECO:0000313" key="15">
    <source>
        <dbReference type="RefSeq" id="XP_055862739.1"/>
    </source>
</evidence>
<evidence type="ECO:0000313" key="12">
    <source>
        <dbReference type="RefSeq" id="XP_055862736.1"/>
    </source>
</evidence>
<evidence type="ECO:0000313" key="13">
    <source>
        <dbReference type="RefSeq" id="XP_055862737.1"/>
    </source>
</evidence>
<dbReference type="GeneID" id="129922122"/>
<dbReference type="AlphaFoldDB" id="A0A9W2YJ39"/>
<name>A0A9W2YJ39_BIOGL</name>
<feature type="region of interest" description="Disordered" evidence="7">
    <location>
        <begin position="1"/>
        <end position="24"/>
    </location>
</feature>
<evidence type="ECO:0000313" key="10">
    <source>
        <dbReference type="RefSeq" id="XP_055862734.1"/>
    </source>
</evidence>
<evidence type="ECO:0000313" key="8">
    <source>
        <dbReference type="Proteomes" id="UP001165740"/>
    </source>
</evidence>
<dbReference type="Pfam" id="PF11111">
    <property type="entry name" value="CENP-M"/>
    <property type="match status" value="1"/>
</dbReference>
<accession>A0A9W2YJ39</accession>
<dbReference type="PANTHER" id="PTHR34436">
    <property type="entry name" value="CENTROMERE PROTEIN M"/>
    <property type="match status" value="1"/>
</dbReference>
<dbReference type="GO" id="GO:0005634">
    <property type="term" value="C:nucleus"/>
    <property type="evidence" value="ECO:0007669"/>
    <property type="project" value="UniProtKB-SubCell"/>
</dbReference>
<dbReference type="RefSeq" id="XP_055862737.1">
    <property type="nucleotide sequence ID" value="XM_056006762.1"/>
</dbReference>
<evidence type="ECO:0000256" key="5">
    <source>
        <dbReference type="ARBA" id="ARBA00023242"/>
    </source>
</evidence>